<dbReference type="InterPro" id="IPR050275">
    <property type="entry name" value="PGM_Phosphatase"/>
</dbReference>
<dbReference type="CDD" id="cd07067">
    <property type="entry name" value="HP_PGM_like"/>
    <property type="match status" value="1"/>
</dbReference>
<dbReference type="GO" id="GO:0016791">
    <property type="term" value="F:phosphatase activity"/>
    <property type="evidence" value="ECO:0007669"/>
    <property type="project" value="TreeGrafter"/>
</dbReference>
<keyword evidence="4" id="KW-1185">Reference proteome</keyword>
<dbReference type="RefSeq" id="WP_034241715.1">
    <property type="nucleotide sequence ID" value="NZ_AQRA01000004.1"/>
</dbReference>
<reference evidence="3 4" key="1">
    <citation type="submission" date="2014-04" db="EMBL/GenBank/DDBJ databases">
        <title>Aquimarina sp. 22II-S11-z7 Genome Sequencing.</title>
        <authorList>
            <person name="Lai Q."/>
        </authorList>
    </citation>
    <scope>NUCLEOTIDE SEQUENCE [LARGE SCALE GENOMIC DNA]</scope>
    <source>
        <strain evidence="3 4">22II-S11-z7</strain>
    </source>
</reference>
<accession>A0A023BVY2</accession>
<dbReference type="Gene3D" id="3.40.50.1240">
    <property type="entry name" value="Phosphoglycerate mutase-like"/>
    <property type="match status" value="1"/>
</dbReference>
<dbReference type="PIRSF" id="PIRSF000709">
    <property type="entry name" value="6PFK_2-Ptase"/>
    <property type="match status" value="1"/>
</dbReference>
<dbReference type="Pfam" id="PF00300">
    <property type="entry name" value="His_Phos_1"/>
    <property type="match status" value="1"/>
</dbReference>
<protein>
    <recommendedName>
        <fullName evidence="5">Phosphoglycerate mutase</fullName>
    </recommendedName>
</protein>
<feature type="active site" description="Proton donor/acceptor" evidence="1">
    <location>
        <position position="86"/>
    </location>
</feature>
<dbReference type="GO" id="GO:0005737">
    <property type="term" value="C:cytoplasm"/>
    <property type="evidence" value="ECO:0007669"/>
    <property type="project" value="TreeGrafter"/>
</dbReference>
<evidence type="ECO:0000313" key="4">
    <source>
        <dbReference type="Proteomes" id="UP000023541"/>
    </source>
</evidence>
<dbReference type="AlphaFoldDB" id="A0A023BVY2"/>
<organism evidence="3 4">
    <name type="scientific">Aquimarina atlantica</name>
    <dbReference type="NCBI Taxonomy" id="1317122"/>
    <lineage>
        <taxon>Bacteria</taxon>
        <taxon>Pseudomonadati</taxon>
        <taxon>Bacteroidota</taxon>
        <taxon>Flavobacteriia</taxon>
        <taxon>Flavobacteriales</taxon>
        <taxon>Flavobacteriaceae</taxon>
        <taxon>Aquimarina</taxon>
    </lineage>
</organism>
<sequence>MKRICLITHCEATHTVDGRVGGWFDSDLTVKGKQQASLLPSKIRELGFDVQNLTVYSSDLKRAAQTAQILTNGTNTPLILDQRLREMSFGTHGGMVQSEHNKIMIPVSPNGNRLDHRICKGAETRRNVAERICQFVDEIIELEKDIIVVTHGFAATFFIAAFQKIDISSMGYINYRLNPGSISILEEDNIFKSRVIKLLNG</sequence>
<dbReference type="EMBL" id="AQRA01000004">
    <property type="protein sequence ID" value="EZH74161.1"/>
    <property type="molecule type" value="Genomic_DNA"/>
</dbReference>
<dbReference type="Proteomes" id="UP000023541">
    <property type="component" value="Unassembled WGS sequence"/>
</dbReference>
<dbReference type="SMART" id="SM00855">
    <property type="entry name" value="PGAM"/>
    <property type="match status" value="1"/>
</dbReference>
<dbReference type="PANTHER" id="PTHR48100:SF1">
    <property type="entry name" value="HISTIDINE PHOSPHATASE FAMILY PROTEIN-RELATED"/>
    <property type="match status" value="1"/>
</dbReference>
<dbReference type="SUPFAM" id="SSF53254">
    <property type="entry name" value="Phosphoglycerate mutase-like"/>
    <property type="match status" value="1"/>
</dbReference>
<comment type="caution">
    <text evidence="3">The sequence shown here is derived from an EMBL/GenBank/DDBJ whole genome shotgun (WGS) entry which is preliminary data.</text>
</comment>
<dbReference type="InterPro" id="IPR029033">
    <property type="entry name" value="His_PPase_superfam"/>
</dbReference>
<dbReference type="eggNOG" id="COG0406">
    <property type="taxonomic scope" value="Bacteria"/>
</dbReference>
<feature type="binding site" evidence="2">
    <location>
        <position position="62"/>
    </location>
    <ligand>
        <name>substrate</name>
    </ligand>
</feature>
<proteinExistence type="predicted"/>
<evidence type="ECO:0000256" key="1">
    <source>
        <dbReference type="PIRSR" id="PIRSR613078-1"/>
    </source>
</evidence>
<dbReference type="STRING" id="1317122.ATO12_14930"/>
<evidence type="ECO:0008006" key="5">
    <source>
        <dbReference type="Google" id="ProtNLM"/>
    </source>
</evidence>
<name>A0A023BVY2_9FLAO</name>
<feature type="active site" description="Tele-phosphohistidine intermediate" evidence="1">
    <location>
        <position position="9"/>
    </location>
</feature>
<evidence type="ECO:0000256" key="2">
    <source>
        <dbReference type="PIRSR" id="PIRSR613078-2"/>
    </source>
</evidence>
<evidence type="ECO:0000313" key="3">
    <source>
        <dbReference type="EMBL" id="EZH74161.1"/>
    </source>
</evidence>
<dbReference type="PANTHER" id="PTHR48100">
    <property type="entry name" value="BROAD-SPECIFICITY PHOSPHATASE YOR283W-RELATED"/>
    <property type="match status" value="1"/>
</dbReference>
<dbReference type="InterPro" id="IPR013078">
    <property type="entry name" value="His_Pase_superF_clade-1"/>
</dbReference>
<gene>
    <name evidence="3" type="ORF">ATO12_14930</name>
</gene>